<evidence type="ECO:0000313" key="3">
    <source>
        <dbReference type="Proteomes" id="UP000187429"/>
    </source>
</evidence>
<sequence>MRTIIGDLASTITLYRIDNMHKIMDLPGREPQLVESRAELNGRVPFFSTNSKGTVTPLQRRQSSKFPQPKTNPTPPTIKEDSSRERGAKIFLIRARIRALSIANYVLPRGRTFRYVSGRLGETHRRSMGEEHSRERVCDSVQESNPEQESPEKEKFTQVFSEGECRGAADASTFDAPPPSLQEEDGPGGERGHHKGGNSSLVEESYRGGEGENPWVLQQPLHDPKKDRRPPPSIGSPGAQQPYGGALLQDADPYIQIEPDTIPTNITFGDGIQFQIDEPKGPQEQNQRSPHESQQTREDGQYDVEMSGELHWEICVGLFRQHHVDFLCQEVWKNHLKSIFEDFRRHLVTLSEIEYPTANDVCPKIPQSCRYVKQTDCSNGVTCLHRNRTTKLQDTTAGTHIQTLRGSMHYHNDGHSETILIVVHRGI</sequence>
<feature type="compositionally biased region" description="Basic and acidic residues" evidence="1">
    <location>
        <begin position="289"/>
        <end position="300"/>
    </location>
</feature>
<accession>A0A1R1YHD6</accession>
<feature type="compositionally biased region" description="Basic and acidic residues" evidence="1">
    <location>
        <begin position="124"/>
        <end position="138"/>
    </location>
</feature>
<comment type="caution">
    <text evidence="2">The sequence shown here is derived from an EMBL/GenBank/DDBJ whole genome shotgun (WGS) entry which is preliminary data.</text>
</comment>
<evidence type="ECO:0000256" key="1">
    <source>
        <dbReference type="SAM" id="MobiDB-lite"/>
    </source>
</evidence>
<evidence type="ECO:0000313" key="2">
    <source>
        <dbReference type="EMBL" id="OMJ26322.1"/>
    </source>
</evidence>
<reference evidence="3" key="1">
    <citation type="submission" date="2017-01" db="EMBL/GenBank/DDBJ databases">
        <authorList>
            <person name="Wang Y."/>
            <person name="White M."/>
            <person name="Kvist S."/>
            <person name="Moncalvo J.-M."/>
        </authorList>
    </citation>
    <scope>NUCLEOTIDE SEQUENCE [LARGE SCALE GENOMIC DNA]</scope>
    <source>
        <strain evidence="3">ID-206-W2</strain>
    </source>
</reference>
<feature type="compositionally biased region" description="Polar residues" evidence="1">
    <location>
        <begin position="47"/>
        <end position="69"/>
    </location>
</feature>
<feature type="region of interest" description="Disordered" evidence="1">
    <location>
        <begin position="273"/>
        <end position="300"/>
    </location>
</feature>
<name>A0A1R1YHD6_9FUNG</name>
<feature type="region of interest" description="Disordered" evidence="1">
    <location>
        <begin position="45"/>
        <end position="84"/>
    </location>
</feature>
<dbReference type="AlphaFoldDB" id="A0A1R1YHD6"/>
<feature type="region of interest" description="Disordered" evidence="1">
    <location>
        <begin position="124"/>
        <end position="246"/>
    </location>
</feature>
<organism evidence="2 3">
    <name type="scientific">Smittium culicis</name>
    <dbReference type="NCBI Taxonomy" id="133412"/>
    <lineage>
        <taxon>Eukaryota</taxon>
        <taxon>Fungi</taxon>
        <taxon>Fungi incertae sedis</taxon>
        <taxon>Zoopagomycota</taxon>
        <taxon>Kickxellomycotina</taxon>
        <taxon>Harpellomycetes</taxon>
        <taxon>Harpellales</taxon>
        <taxon>Legeriomycetaceae</taxon>
        <taxon>Smittium</taxon>
    </lineage>
</organism>
<dbReference type="EMBL" id="LSSM01001490">
    <property type="protein sequence ID" value="OMJ26322.1"/>
    <property type="molecule type" value="Genomic_DNA"/>
</dbReference>
<gene>
    <name evidence="2" type="ORF">AYI69_g4015</name>
</gene>
<keyword evidence="3" id="KW-1185">Reference proteome</keyword>
<proteinExistence type="predicted"/>
<protein>
    <submittedName>
        <fullName evidence="2">Uncharacterized protein</fullName>
    </submittedName>
</protein>
<dbReference type="Proteomes" id="UP000187429">
    <property type="component" value="Unassembled WGS sequence"/>
</dbReference>